<dbReference type="InParanoid" id="Q5AY86"/>
<protein>
    <submittedName>
        <fullName evidence="2">Uncharacterized protein</fullName>
    </submittedName>
</protein>
<dbReference type="OrthoDB" id="5201563at2759"/>
<dbReference type="VEuPathDB" id="FungiDB:AN6744"/>
<reference evidence="3" key="2">
    <citation type="journal article" date="2009" name="Fungal Genet. Biol.">
        <title>The 2008 update of the Aspergillus nidulans genome annotation: a community effort.</title>
        <authorList>
            <person name="Wortman J.R."/>
            <person name="Gilsenan J.M."/>
            <person name="Joardar V."/>
            <person name="Deegan J."/>
            <person name="Clutterbuck J."/>
            <person name="Andersen M.R."/>
            <person name="Archer D."/>
            <person name="Bencina M."/>
            <person name="Braus G."/>
            <person name="Coutinho P."/>
            <person name="von Dohren H."/>
            <person name="Doonan J."/>
            <person name="Driessen A.J."/>
            <person name="Durek P."/>
            <person name="Espeso E."/>
            <person name="Fekete E."/>
            <person name="Flipphi M."/>
            <person name="Estrada C.G."/>
            <person name="Geysens S."/>
            <person name="Goldman G."/>
            <person name="de Groot P.W."/>
            <person name="Hansen K."/>
            <person name="Harris S.D."/>
            <person name="Heinekamp T."/>
            <person name="Helmstaedt K."/>
            <person name="Henrissat B."/>
            <person name="Hofmann G."/>
            <person name="Homan T."/>
            <person name="Horio T."/>
            <person name="Horiuchi H."/>
            <person name="James S."/>
            <person name="Jones M."/>
            <person name="Karaffa L."/>
            <person name="Karanyi Z."/>
            <person name="Kato M."/>
            <person name="Keller N."/>
            <person name="Kelly D.E."/>
            <person name="Kiel J.A."/>
            <person name="Kim J.M."/>
            <person name="van der Klei I.J."/>
            <person name="Klis F.M."/>
            <person name="Kovalchuk A."/>
            <person name="Krasevec N."/>
            <person name="Kubicek C.P."/>
            <person name="Liu B."/>
            <person name="Maccabe A."/>
            <person name="Meyer V."/>
            <person name="Mirabito P."/>
            <person name="Miskei M."/>
            <person name="Mos M."/>
            <person name="Mullins J."/>
            <person name="Nelson D.R."/>
            <person name="Nielsen J."/>
            <person name="Oakley B.R."/>
            <person name="Osmani S.A."/>
            <person name="Pakula T."/>
            <person name="Paszewski A."/>
            <person name="Paulsen I."/>
            <person name="Pilsyk S."/>
            <person name="Pocsi I."/>
            <person name="Punt P.J."/>
            <person name="Ram A.F."/>
            <person name="Ren Q."/>
            <person name="Robellet X."/>
            <person name="Robson G."/>
            <person name="Seiboth B."/>
            <person name="van Solingen P."/>
            <person name="Specht T."/>
            <person name="Sun J."/>
            <person name="Taheri-Talesh N."/>
            <person name="Takeshita N."/>
            <person name="Ussery D."/>
            <person name="vanKuyk P.A."/>
            <person name="Visser H."/>
            <person name="van de Vondervoort P.J."/>
            <person name="de Vries R.P."/>
            <person name="Walton J."/>
            <person name="Xiang X."/>
            <person name="Xiong Y."/>
            <person name="Zeng A.P."/>
            <person name="Brandt B.W."/>
            <person name="Cornell M.J."/>
            <person name="van den Hondel C.A."/>
            <person name="Visser J."/>
            <person name="Oliver S.G."/>
            <person name="Turner G."/>
        </authorList>
    </citation>
    <scope>GENOME REANNOTATION</scope>
    <source>
        <strain evidence="3">FGSC A4 / ATCC 38163 / CBS 112.46 / NRRL 194 / M139</strain>
    </source>
</reference>
<dbReference type="RefSeq" id="XP_664348.1">
    <property type="nucleotide sequence ID" value="XM_659256.1"/>
</dbReference>
<reference evidence="3" key="1">
    <citation type="journal article" date="2005" name="Nature">
        <title>Sequencing of Aspergillus nidulans and comparative analysis with A. fumigatus and A. oryzae.</title>
        <authorList>
            <person name="Galagan J.E."/>
            <person name="Calvo S.E."/>
            <person name="Cuomo C."/>
            <person name="Ma L.J."/>
            <person name="Wortman J.R."/>
            <person name="Batzoglou S."/>
            <person name="Lee S.I."/>
            <person name="Basturkmen M."/>
            <person name="Spevak C.C."/>
            <person name="Clutterbuck J."/>
            <person name="Kapitonov V."/>
            <person name="Jurka J."/>
            <person name="Scazzocchio C."/>
            <person name="Farman M."/>
            <person name="Butler J."/>
            <person name="Purcell S."/>
            <person name="Harris S."/>
            <person name="Braus G.H."/>
            <person name="Draht O."/>
            <person name="Busch S."/>
            <person name="D'Enfert C."/>
            <person name="Bouchier C."/>
            <person name="Goldman G.H."/>
            <person name="Bell-Pedersen D."/>
            <person name="Griffiths-Jones S."/>
            <person name="Doonan J.H."/>
            <person name="Yu J."/>
            <person name="Vienken K."/>
            <person name="Pain A."/>
            <person name="Freitag M."/>
            <person name="Selker E.U."/>
            <person name="Archer D.B."/>
            <person name="Penalva M.A."/>
            <person name="Oakley B.R."/>
            <person name="Momany M."/>
            <person name="Tanaka T."/>
            <person name="Kumagai T."/>
            <person name="Asai K."/>
            <person name="Machida M."/>
            <person name="Nierman W.C."/>
            <person name="Denning D.W."/>
            <person name="Caddick M."/>
            <person name="Hynes M."/>
            <person name="Paoletti M."/>
            <person name="Fischer R."/>
            <person name="Miller B."/>
            <person name="Dyer P."/>
            <person name="Sachs M.S."/>
            <person name="Osmani S.A."/>
            <person name="Birren B.W."/>
        </authorList>
    </citation>
    <scope>NUCLEOTIDE SEQUENCE [LARGE SCALE GENOMIC DNA]</scope>
    <source>
        <strain evidence="3">FGSC A4 / ATCC 38163 / CBS 112.46 / NRRL 194 / M139</strain>
    </source>
</reference>
<feature type="compositionally biased region" description="Low complexity" evidence="1">
    <location>
        <begin position="1"/>
        <end position="16"/>
    </location>
</feature>
<feature type="compositionally biased region" description="Low complexity" evidence="1">
    <location>
        <begin position="29"/>
        <end position="39"/>
    </location>
</feature>
<evidence type="ECO:0000313" key="2">
    <source>
        <dbReference type="EMBL" id="CBF71373.1"/>
    </source>
</evidence>
<dbReference type="KEGG" id="ani:ANIA_06744"/>
<proteinExistence type="predicted"/>
<dbReference type="eggNOG" id="ENOG502SU37">
    <property type="taxonomic scope" value="Eukaryota"/>
</dbReference>
<feature type="region of interest" description="Disordered" evidence="1">
    <location>
        <begin position="1"/>
        <end position="58"/>
    </location>
</feature>
<name>Q5AY86_EMENI</name>
<dbReference type="OMA" id="SLGRVWN"/>
<dbReference type="EMBL" id="BN001301">
    <property type="protein sequence ID" value="CBF71373.1"/>
    <property type="molecule type" value="Genomic_DNA"/>
</dbReference>
<keyword evidence="3" id="KW-1185">Reference proteome</keyword>
<dbReference type="AlphaFoldDB" id="Q5AY86"/>
<accession>Q5AY86</accession>
<evidence type="ECO:0000313" key="3">
    <source>
        <dbReference type="Proteomes" id="UP000000560"/>
    </source>
</evidence>
<dbReference type="HOGENOM" id="CLU_141137_1_0_1"/>
<accession>C8V1Y4</accession>
<sequence length="122" mass="13483">MSSTTTTTAPTLSLLADYELHHSTPPPSASLSSPPQSQSVALAHQANPASWPTHHRRIPPYRPINRNLDFAERSAGSSVPEYIFIQSMLHGVWLNASIAQLWRATGGKINDRIFRYEVGGEY</sequence>
<organism evidence="2 3">
    <name type="scientific">Emericella nidulans (strain FGSC A4 / ATCC 38163 / CBS 112.46 / NRRL 194 / M139)</name>
    <name type="common">Aspergillus nidulans</name>
    <dbReference type="NCBI Taxonomy" id="227321"/>
    <lineage>
        <taxon>Eukaryota</taxon>
        <taxon>Fungi</taxon>
        <taxon>Dikarya</taxon>
        <taxon>Ascomycota</taxon>
        <taxon>Pezizomycotina</taxon>
        <taxon>Eurotiomycetes</taxon>
        <taxon>Eurotiomycetidae</taxon>
        <taxon>Eurotiales</taxon>
        <taxon>Aspergillaceae</taxon>
        <taxon>Aspergillus</taxon>
        <taxon>Aspergillus subgen. Nidulantes</taxon>
    </lineage>
</organism>
<dbReference type="GeneID" id="2870261"/>
<gene>
    <name evidence="2" type="ORF">ANIA_06744</name>
</gene>
<evidence type="ECO:0000256" key="1">
    <source>
        <dbReference type="SAM" id="MobiDB-lite"/>
    </source>
</evidence>
<dbReference type="Proteomes" id="UP000000560">
    <property type="component" value="Chromosome I"/>
</dbReference>